<dbReference type="InterPro" id="IPR036396">
    <property type="entry name" value="Cyt_P450_sf"/>
</dbReference>
<dbReference type="PROSITE" id="PS52002">
    <property type="entry name" value="SM"/>
    <property type="match status" value="1"/>
</dbReference>
<evidence type="ECO:0000256" key="9">
    <source>
        <dbReference type="ARBA" id="ARBA00033125"/>
    </source>
</evidence>
<dbReference type="Pfam" id="PF00067">
    <property type="entry name" value="p450"/>
    <property type="match status" value="1"/>
</dbReference>
<evidence type="ECO:0000256" key="6">
    <source>
        <dbReference type="ARBA" id="ARBA00023187"/>
    </source>
</evidence>
<gene>
    <name evidence="12" type="primary">P0458E05.34</name>
</gene>
<dbReference type="CDD" id="cd01720">
    <property type="entry name" value="Sm_D2"/>
    <property type="match status" value="1"/>
</dbReference>
<dbReference type="GO" id="GO:0008380">
    <property type="term" value="P:RNA splicing"/>
    <property type="evidence" value="ECO:0007669"/>
    <property type="project" value="UniProtKB-KW"/>
</dbReference>
<dbReference type="FunFam" id="2.30.30.100:FF:000124">
    <property type="entry name" value="Small nuclear ribonucleoprotein Sm D2"/>
    <property type="match status" value="1"/>
</dbReference>
<keyword evidence="7" id="KW-0539">Nucleus</keyword>
<dbReference type="GO" id="GO:0020037">
    <property type="term" value="F:heme binding"/>
    <property type="evidence" value="ECO:0007669"/>
    <property type="project" value="InterPro"/>
</dbReference>
<evidence type="ECO:0000256" key="1">
    <source>
        <dbReference type="ARBA" id="ARBA00004123"/>
    </source>
</evidence>
<feature type="domain" description="Sm" evidence="11">
    <location>
        <begin position="346"/>
        <end position="431"/>
    </location>
</feature>
<evidence type="ECO:0000259" key="11">
    <source>
        <dbReference type="PROSITE" id="PS52002"/>
    </source>
</evidence>
<dbReference type="GO" id="GO:0005506">
    <property type="term" value="F:iron ion binding"/>
    <property type="evidence" value="ECO:0007669"/>
    <property type="project" value="InterPro"/>
</dbReference>
<keyword evidence="6" id="KW-0508">mRNA splicing</keyword>
<dbReference type="GO" id="GO:0016705">
    <property type="term" value="F:oxidoreductase activity, acting on paired donors, with incorporation or reduction of molecular oxygen"/>
    <property type="evidence" value="ECO:0007669"/>
    <property type="project" value="InterPro"/>
</dbReference>
<dbReference type="Proteomes" id="UP000817658">
    <property type="component" value="Chromosome 1"/>
</dbReference>
<evidence type="ECO:0000256" key="5">
    <source>
        <dbReference type="ARBA" id="ARBA00022664"/>
    </source>
</evidence>
<feature type="region of interest" description="Disordered" evidence="10">
    <location>
        <begin position="56"/>
        <end position="78"/>
    </location>
</feature>
<dbReference type="InterPro" id="IPR047575">
    <property type="entry name" value="Sm"/>
</dbReference>
<evidence type="ECO:0000256" key="3">
    <source>
        <dbReference type="ARBA" id="ARBA00008146"/>
    </source>
</evidence>
<evidence type="ECO:0000256" key="7">
    <source>
        <dbReference type="ARBA" id="ARBA00023242"/>
    </source>
</evidence>
<dbReference type="Gene3D" id="2.30.30.100">
    <property type="match status" value="1"/>
</dbReference>
<evidence type="ECO:0000256" key="2">
    <source>
        <dbReference type="ARBA" id="ARBA00004514"/>
    </source>
</evidence>
<dbReference type="GO" id="GO:0004497">
    <property type="term" value="F:monooxygenase activity"/>
    <property type="evidence" value="ECO:0007669"/>
    <property type="project" value="InterPro"/>
</dbReference>
<protein>
    <recommendedName>
        <fullName evidence="9">snRNP core protein D2</fullName>
    </recommendedName>
</protein>
<keyword evidence="4" id="KW-0963">Cytoplasm</keyword>
<dbReference type="InterPro" id="IPR001128">
    <property type="entry name" value="Cyt_P450"/>
</dbReference>
<dbReference type="InterPro" id="IPR027248">
    <property type="entry name" value="Sm_D2"/>
</dbReference>
<dbReference type="PANTHER" id="PTHR12777">
    <property type="entry name" value="SMALL NUCLEAR RIBONUCLEOPROTEIN SM D2"/>
    <property type="match status" value="1"/>
</dbReference>
<comment type="subcellular location">
    <subcellularLocation>
        <location evidence="2">Cytoplasm</location>
        <location evidence="2">Cytosol</location>
    </subcellularLocation>
    <subcellularLocation>
        <location evidence="1">Nucleus</location>
    </subcellularLocation>
</comment>
<evidence type="ECO:0000256" key="4">
    <source>
        <dbReference type="ARBA" id="ARBA00022490"/>
    </source>
</evidence>
<evidence type="ECO:0000256" key="10">
    <source>
        <dbReference type="SAM" id="MobiDB-lite"/>
    </source>
</evidence>
<dbReference type="Gene3D" id="1.10.630.10">
    <property type="entry name" value="Cytochrome P450"/>
    <property type="match status" value="1"/>
</dbReference>
<dbReference type="AlphaFoldDB" id="Q5JJU8"/>
<evidence type="ECO:0000256" key="8">
    <source>
        <dbReference type="ARBA" id="ARBA00023274"/>
    </source>
</evidence>
<comment type="similarity">
    <text evidence="3">Belongs to the snRNP core protein family.</text>
</comment>
<dbReference type="SMART" id="SM00651">
    <property type="entry name" value="Sm"/>
    <property type="match status" value="1"/>
</dbReference>
<reference evidence="12" key="1">
    <citation type="journal article" date="2002" name="Nature">
        <title>The genome sequence and structure of rice chromosome 1.</title>
        <authorList>
            <person name="Sasaki T."/>
            <person name="Matsumoto T."/>
            <person name="Yamamoto K."/>
            <person name="Sakata K."/>
            <person name="Baba T."/>
            <person name="Katayose Y."/>
            <person name="Wu J."/>
            <person name="Niimura Y."/>
            <person name="Cheng Z."/>
            <person name="Nagamura Y."/>
            <person name="Antonio B.A."/>
            <person name="Kanamori H."/>
            <person name="Hosokawa S."/>
            <person name="Masukawa M."/>
            <person name="Arikawa K."/>
            <person name="Chiden Y."/>
            <person name="Hayashi M."/>
            <person name="Okamoto M."/>
            <person name="Ando T."/>
            <person name="Aoki H."/>
            <person name="Arita K."/>
            <person name="Hamada M."/>
            <person name="Harada C."/>
            <person name="Hijishita S."/>
            <person name="Honda M."/>
            <person name="Ichikawa Y."/>
            <person name="Idonuma A."/>
            <person name="Iijima M."/>
            <person name="Ikeda M."/>
            <person name="Ikeno M."/>
            <person name="Itoh S."/>
            <person name="Itoh T."/>
            <person name="Itoh Y."/>
            <person name="Itoh Y."/>
            <person name="Iwabuchi A."/>
            <person name="Kamiya K."/>
            <person name="Karasawa W."/>
            <person name="Katagiri S."/>
            <person name="Kikuta A."/>
            <person name="Kobayashi N."/>
            <person name="Kono I."/>
            <person name="Machita K."/>
            <person name="Maehara T."/>
            <person name="Mizuno H."/>
            <person name="Mizubayashi T."/>
            <person name="Mukai Y."/>
            <person name="Nagasaki H."/>
            <person name="Nakashima M."/>
            <person name="Nakama Y."/>
            <person name="Nakamichi Y."/>
            <person name="Nakamura M."/>
            <person name="Namiki N."/>
            <person name="Negishi M."/>
            <person name="Ohta I."/>
            <person name="Ono N."/>
            <person name="Saji S."/>
            <person name="Sakai K."/>
            <person name="Shibata M."/>
            <person name="Shimokawa T."/>
            <person name="Shomura A."/>
            <person name="Song J."/>
            <person name="Takazaki Y."/>
            <person name="Terasawa K."/>
            <person name="Tsuji K."/>
            <person name="Waki K."/>
            <person name="Yamagata H."/>
            <person name="Yamane H."/>
            <person name="Yoshiki S."/>
            <person name="Yoshihara R."/>
            <person name="Yukawa K."/>
            <person name="Zhong H."/>
            <person name="Iwama H."/>
            <person name="Endo T."/>
            <person name="Ito H."/>
            <person name="Hahn J.H."/>
            <person name="Kim H.I."/>
            <person name="Eun M.Y."/>
            <person name="Yano M."/>
            <person name="Jiang J."/>
            <person name="Gojobori T."/>
        </authorList>
    </citation>
    <scope>NUCLEOTIDE SEQUENCE [LARGE SCALE GENOMIC DNA]</scope>
</reference>
<evidence type="ECO:0000313" key="12">
    <source>
        <dbReference type="EMBL" id="BAD88260.1"/>
    </source>
</evidence>
<accession>Q5JJU8</accession>
<keyword evidence="8 12" id="KW-0687">Ribonucleoprotein</keyword>
<feature type="compositionally biased region" description="Basic residues" evidence="10">
    <location>
        <begin position="312"/>
        <end position="321"/>
    </location>
</feature>
<dbReference type="GO" id="GO:0005829">
    <property type="term" value="C:cytosol"/>
    <property type="evidence" value="ECO:0007669"/>
    <property type="project" value="UniProtKB-SubCell"/>
</dbReference>
<dbReference type="GO" id="GO:0030532">
    <property type="term" value="C:small nuclear ribonucleoprotein complex"/>
    <property type="evidence" value="ECO:0007669"/>
    <property type="project" value="InterPro"/>
</dbReference>
<dbReference type="GO" id="GO:0006397">
    <property type="term" value="P:mRNA processing"/>
    <property type="evidence" value="ECO:0007669"/>
    <property type="project" value="UniProtKB-KW"/>
</dbReference>
<proteinExistence type="inferred from homology"/>
<dbReference type="SUPFAM" id="SSF50182">
    <property type="entry name" value="Sm-like ribonucleoproteins"/>
    <property type="match status" value="1"/>
</dbReference>
<dbReference type="InterPro" id="IPR001163">
    <property type="entry name" value="Sm_dom_euk/arc"/>
</dbReference>
<name>Q5JJU8_ORYSJ</name>
<sequence>MTPPALGSSTSCRPCRRCCSAPPASSACRANYEAWKLGREIDALLLDIIESRRHQRLQREEEDERPARHQRRWASPHADQAEGVVYAAEVLRPAPGGDATHGGVRAERERLGGEDAVGGGAVAVGEVVRAARVGRRAAGPRALERLAHRRAARHVGARHGPGRRVQRRRLWEAPPARRVVLRPDEVATRVEHCGERERLSWTLLMLAAHPEWQAAVREEVVEAAGRSGLLDAAALGKLTKMGCVLNEVLRLYQPSPNVQRQALQDVVVVIPRAPNDSICAALWRRRGWRQRGRRSPAHPPWLRMGRGGGARCSRRRGRSRRPPPLPLSSFFPARRSARCAGSRARSAVGRTPASSCLGVLINCQNNKKLLGRVRAFDSHCNMVLENVREMWTEVPKTGKGKKKALPVNKDRFISKMFLRGDSVIIVLKNPK</sequence>
<dbReference type="GO" id="GO:0003723">
    <property type="term" value="F:RNA binding"/>
    <property type="evidence" value="ECO:0007669"/>
    <property type="project" value="InterPro"/>
</dbReference>
<keyword evidence="5" id="KW-0507">mRNA processing</keyword>
<dbReference type="Pfam" id="PF01423">
    <property type="entry name" value="LSM"/>
    <property type="match status" value="1"/>
</dbReference>
<dbReference type="SUPFAM" id="SSF48264">
    <property type="entry name" value="Cytochrome P450"/>
    <property type="match status" value="1"/>
</dbReference>
<organism evidence="12">
    <name type="scientific">Oryza sativa subsp. japonica</name>
    <name type="common">Rice</name>
    <dbReference type="NCBI Taxonomy" id="39947"/>
    <lineage>
        <taxon>Eukaryota</taxon>
        <taxon>Viridiplantae</taxon>
        <taxon>Streptophyta</taxon>
        <taxon>Embryophyta</taxon>
        <taxon>Tracheophyta</taxon>
        <taxon>Spermatophyta</taxon>
        <taxon>Magnoliopsida</taxon>
        <taxon>Liliopsida</taxon>
        <taxon>Poales</taxon>
        <taxon>Poaceae</taxon>
        <taxon>BOP clade</taxon>
        <taxon>Oryzoideae</taxon>
        <taxon>Oryzeae</taxon>
        <taxon>Oryzinae</taxon>
        <taxon>Oryza</taxon>
        <taxon>Oryza sativa</taxon>
    </lineage>
</organism>
<feature type="region of interest" description="Disordered" evidence="10">
    <location>
        <begin position="294"/>
        <end position="329"/>
    </location>
</feature>
<dbReference type="InterPro" id="IPR010920">
    <property type="entry name" value="LSM_dom_sf"/>
</dbReference>
<dbReference type="EMBL" id="AP004365">
    <property type="protein sequence ID" value="BAD88260.1"/>
    <property type="molecule type" value="Genomic_DNA"/>
</dbReference>